<dbReference type="SUPFAM" id="SSF101391">
    <property type="entry name" value="Hsp90 co-chaperone CDC37"/>
    <property type="match status" value="1"/>
</dbReference>
<dbReference type="GO" id="GO:0031072">
    <property type="term" value="F:heat shock protein binding"/>
    <property type="evidence" value="ECO:0007669"/>
    <property type="project" value="TreeGrafter"/>
</dbReference>
<dbReference type="InterPro" id="IPR013855">
    <property type="entry name" value="Cdc37_N_dom"/>
</dbReference>
<evidence type="ECO:0000256" key="1">
    <source>
        <dbReference type="ARBA" id="ARBA00004496"/>
    </source>
</evidence>
<evidence type="ECO:0000313" key="11">
    <source>
        <dbReference type="Proteomes" id="UP000654370"/>
    </source>
</evidence>
<dbReference type="SMART" id="SM01069">
    <property type="entry name" value="CDC37_C"/>
    <property type="match status" value="1"/>
</dbReference>
<feature type="domain" description="Cdc37 N-terminal" evidence="9">
    <location>
        <begin position="2"/>
        <end position="186"/>
    </location>
</feature>
<dbReference type="Proteomes" id="UP000654370">
    <property type="component" value="Unassembled WGS sequence"/>
</dbReference>
<dbReference type="GO" id="GO:0051087">
    <property type="term" value="F:protein-folding chaperone binding"/>
    <property type="evidence" value="ECO:0007669"/>
    <property type="project" value="TreeGrafter"/>
</dbReference>
<dbReference type="GO" id="GO:0006457">
    <property type="term" value="P:protein folding"/>
    <property type="evidence" value="ECO:0007669"/>
    <property type="project" value="TreeGrafter"/>
</dbReference>
<keyword evidence="11" id="KW-1185">Reference proteome</keyword>
<feature type="region of interest" description="Disordered" evidence="6">
    <location>
        <begin position="163"/>
        <end position="248"/>
    </location>
</feature>
<keyword evidence="4" id="KW-0143">Chaperone</keyword>
<dbReference type="InterPro" id="IPR013874">
    <property type="entry name" value="Cdc37_Hsp90-bd"/>
</dbReference>
<evidence type="ECO:0000256" key="6">
    <source>
        <dbReference type="SAM" id="MobiDB-lite"/>
    </source>
</evidence>
<dbReference type="InterPro" id="IPR013873">
    <property type="entry name" value="Cdc37_C"/>
</dbReference>
<feature type="compositionally biased region" description="Polar residues" evidence="6">
    <location>
        <begin position="213"/>
        <end position="230"/>
    </location>
</feature>
<evidence type="ECO:0000256" key="3">
    <source>
        <dbReference type="ARBA" id="ARBA00022490"/>
    </source>
</evidence>
<dbReference type="Pfam" id="PF08564">
    <property type="entry name" value="CDC37_C"/>
    <property type="match status" value="1"/>
</dbReference>
<feature type="domain" description="Cdc37 C-terminal" evidence="7">
    <location>
        <begin position="384"/>
        <end position="461"/>
    </location>
</feature>
<organism evidence="10 11">
    <name type="scientific">Mortierella isabellina</name>
    <name type="common">Filamentous fungus</name>
    <name type="synonym">Umbelopsis isabellina</name>
    <dbReference type="NCBI Taxonomy" id="91625"/>
    <lineage>
        <taxon>Eukaryota</taxon>
        <taxon>Fungi</taxon>
        <taxon>Fungi incertae sedis</taxon>
        <taxon>Mucoromycota</taxon>
        <taxon>Mucoromycotina</taxon>
        <taxon>Umbelopsidomycetes</taxon>
        <taxon>Umbelopsidales</taxon>
        <taxon>Umbelopsidaceae</taxon>
        <taxon>Umbelopsis</taxon>
    </lineage>
</organism>
<dbReference type="InterPro" id="IPR038189">
    <property type="entry name" value="Cdc37_Hsp90-bd_sf"/>
</dbReference>
<proteinExistence type="inferred from homology"/>
<dbReference type="EMBL" id="JAEPQZ010000017">
    <property type="protein sequence ID" value="KAG2172298.1"/>
    <property type="molecule type" value="Genomic_DNA"/>
</dbReference>
<dbReference type="SMART" id="SM01070">
    <property type="entry name" value="CDC37_M"/>
    <property type="match status" value="1"/>
</dbReference>
<accession>A0A8H7UA06</accession>
<dbReference type="Pfam" id="PF08565">
    <property type="entry name" value="CDC37_M"/>
    <property type="match status" value="1"/>
</dbReference>
<evidence type="ECO:0000256" key="4">
    <source>
        <dbReference type="ARBA" id="ARBA00023186"/>
    </source>
</evidence>
<dbReference type="GO" id="GO:0019901">
    <property type="term" value="F:protein kinase binding"/>
    <property type="evidence" value="ECO:0007669"/>
    <property type="project" value="InterPro"/>
</dbReference>
<comment type="subcellular location">
    <subcellularLocation>
        <location evidence="1">Cytoplasm</location>
    </subcellularLocation>
</comment>
<dbReference type="PANTHER" id="PTHR12800">
    <property type="entry name" value="CDC37-RELATED"/>
    <property type="match status" value="1"/>
</dbReference>
<protein>
    <recommendedName>
        <fullName evidence="5">Hsp90 chaperone protein kinase-targeting subunit</fullName>
    </recommendedName>
</protein>
<dbReference type="GO" id="GO:0050821">
    <property type="term" value="P:protein stabilization"/>
    <property type="evidence" value="ECO:0007669"/>
    <property type="project" value="TreeGrafter"/>
</dbReference>
<evidence type="ECO:0000259" key="8">
    <source>
        <dbReference type="SMART" id="SM01070"/>
    </source>
</evidence>
<evidence type="ECO:0000256" key="5">
    <source>
        <dbReference type="ARBA" id="ARBA00031396"/>
    </source>
</evidence>
<evidence type="ECO:0000256" key="2">
    <source>
        <dbReference type="ARBA" id="ARBA00006222"/>
    </source>
</evidence>
<feature type="compositionally biased region" description="Acidic residues" evidence="6">
    <location>
        <begin position="235"/>
        <end position="247"/>
    </location>
</feature>
<name>A0A8H7UA06_MORIS</name>
<feature type="compositionally biased region" description="Basic and acidic residues" evidence="6">
    <location>
        <begin position="197"/>
        <end position="208"/>
    </location>
</feature>
<dbReference type="InterPro" id="IPR004918">
    <property type="entry name" value="Cdc37"/>
</dbReference>
<dbReference type="OrthoDB" id="440202at2759"/>
<evidence type="ECO:0000259" key="7">
    <source>
        <dbReference type="SMART" id="SM01069"/>
    </source>
</evidence>
<dbReference type="Pfam" id="PF03234">
    <property type="entry name" value="CDC37_N"/>
    <property type="match status" value="1"/>
</dbReference>
<dbReference type="SMART" id="SM01071">
    <property type="entry name" value="CDC37_N"/>
    <property type="match status" value="1"/>
</dbReference>
<evidence type="ECO:0000259" key="9">
    <source>
        <dbReference type="SMART" id="SM01071"/>
    </source>
</evidence>
<reference evidence="10" key="1">
    <citation type="submission" date="2020-12" db="EMBL/GenBank/DDBJ databases">
        <title>Metabolic potential, ecology and presence of endohyphal bacteria is reflected in genomic diversity of Mucoromycotina.</title>
        <authorList>
            <person name="Muszewska A."/>
            <person name="Okrasinska A."/>
            <person name="Steczkiewicz K."/>
            <person name="Drgas O."/>
            <person name="Orlowska M."/>
            <person name="Perlinska-Lenart U."/>
            <person name="Aleksandrzak-Piekarczyk T."/>
            <person name="Szatraj K."/>
            <person name="Zielenkiewicz U."/>
            <person name="Pilsyk S."/>
            <person name="Malc E."/>
            <person name="Mieczkowski P."/>
            <person name="Kruszewska J.S."/>
            <person name="Biernat P."/>
            <person name="Pawlowska J."/>
        </authorList>
    </citation>
    <scope>NUCLEOTIDE SEQUENCE</scope>
    <source>
        <strain evidence="10">WA0000067209</strain>
    </source>
</reference>
<dbReference type="Gene3D" id="1.20.58.610">
    <property type="entry name" value="Cdc37, Hsp90 binding domain"/>
    <property type="match status" value="1"/>
</dbReference>
<comment type="similarity">
    <text evidence="2">Belongs to the CDC37 family.</text>
</comment>
<dbReference type="GO" id="GO:0005737">
    <property type="term" value="C:cytoplasm"/>
    <property type="evidence" value="ECO:0007669"/>
    <property type="project" value="UniProtKB-SubCell"/>
</dbReference>
<dbReference type="AlphaFoldDB" id="A0A8H7UA06"/>
<feature type="domain" description="Cdc37 Hsp90 binding" evidence="8">
    <location>
        <begin position="184"/>
        <end position="370"/>
    </location>
</feature>
<dbReference type="PANTHER" id="PTHR12800:SF4">
    <property type="entry name" value="HSP90 CO-CHAPERONE CDC37"/>
    <property type="match status" value="1"/>
</dbReference>
<sequence length="462" mass="52251">MPVDYSKWDKLELSDDSDIEVHPNVDKRSFIRWKQESIHQEREQRRAKIEFLQNESARHARLLEQLTSLIDSCKNEGTKKVVEDITSIRNKIREEGSADTPIPSPNNPNGSSFDTILGSLLQQIESALKTQSEEDVKTNLVERMEESRKKIKKQQDDMLAELAKEQKEESKKITSDNMFHESYNKTMINKSPAPSKPESKPKEKKTTKVIETLNPTSVKAEASTSLSSAAPQGEDAAEDDDEEEEADITVSPLAKEFAKLSGFEQCFRFVGKHPEIVSEVYSDQLLAEAFTEQLEGNEKYARNCVSQSLILQYCGQLGKDGVNLFFARMSPNAPNPQPRKLFEEDVNKTYNRIKTRCAEIRAEKEQQVETIQLQQMQEGSKLTVRVPNTENEDEKQAAEIYNSLPPKFRTALETGELDEINKVLADMKVEDAELVVKVASDYGFLDVEGEVLEEAPQQAGAQ</sequence>
<evidence type="ECO:0000313" key="10">
    <source>
        <dbReference type="EMBL" id="KAG2172298.1"/>
    </source>
</evidence>
<gene>
    <name evidence="10" type="ORF">INT43_004840</name>
</gene>
<keyword evidence="3" id="KW-0963">Cytoplasm</keyword>
<comment type="caution">
    <text evidence="10">The sequence shown here is derived from an EMBL/GenBank/DDBJ whole genome shotgun (WGS) entry which is preliminary data.</text>
</comment>
<dbReference type="GO" id="GO:0051082">
    <property type="term" value="F:unfolded protein binding"/>
    <property type="evidence" value="ECO:0007669"/>
    <property type="project" value="TreeGrafter"/>
</dbReference>
<feature type="compositionally biased region" description="Basic and acidic residues" evidence="6">
    <location>
        <begin position="163"/>
        <end position="183"/>
    </location>
</feature>